<dbReference type="Proteomes" id="UP000192920">
    <property type="component" value="Unassembled WGS sequence"/>
</dbReference>
<evidence type="ECO:0000256" key="1">
    <source>
        <dbReference type="ARBA" id="ARBA00000830"/>
    </source>
</evidence>
<proteinExistence type="inferred from homology"/>
<name>A0A1Y6CEQ8_9NEIS</name>
<evidence type="ECO:0000313" key="5">
    <source>
        <dbReference type="EMBL" id="SMF59054.1"/>
    </source>
</evidence>
<dbReference type="GO" id="GO:0006281">
    <property type="term" value="P:DNA repair"/>
    <property type="evidence" value="ECO:0007669"/>
    <property type="project" value="TreeGrafter"/>
</dbReference>
<comment type="pathway">
    <text evidence="2">Organic acid metabolism; glycolate biosynthesis; glycolate from 2-phosphoglycolate: step 1/1.</text>
</comment>
<comment type="similarity">
    <text evidence="3">Belongs to the HAD-like hydrolase superfamily. CbbY/CbbZ/Gph/YieH family.</text>
</comment>
<evidence type="ECO:0000256" key="2">
    <source>
        <dbReference type="ARBA" id="ARBA00004818"/>
    </source>
</evidence>
<dbReference type="Gene3D" id="1.10.150.520">
    <property type="match status" value="1"/>
</dbReference>
<dbReference type="EC" id="3.1.3.18" evidence="4"/>
<evidence type="ECO:0000256" key="3">
    <source>
        <dbReference type="ARBA" id="ARBA00006171"/>
    </source>
</evidence>
<organism evidence="5 6">
    <name type="scientific">Pseudogulbenkiania subflava DSM 22618</name>
    <dbReference type="NCBI Taxonomy" id="1123014"/>
    <lineage>
        <taxon>Bacteria</taxon>
        <taxon>Pseudomonadati</taxon>
        <taxon>Pseudomonadota</taxon>
        <taxon>Betaproteobacteria</taxon>
        <taxon>Neisseriales</taxon>
        <taxon>Chromobacteriaceae</taxon>
        <taxon>Pseudogulbenkiania</taxon>
    </lineage>
</organism>
<dbReference type="Gene3D" id="3.40.50.1000">
    <property type="entry name" value="HAD superfamily/HAD-like"/>
    <property type="match status" value="2"/>
</dbReference>
<dbReference type="STRING" id="1123014.SAMN02745746_04080"/>
<comment type="catalytic activity">
    <reaction evidence="1">
        <text>2-phosphoglycolate + H2O = glycolate + phosphate</text>
        <dbReference type="Rhea" id="RHEA:14369"/>
        <dbReference type="ChEBI" id="CHEBI:15377"/>
        <dbReference type="ChEBI" id="CHEBI:29805"/>
        <dbReference type="ChEBI" id="CHEBI:43474"/>
        <dbReference type="ChEBI" id="CHEBI:58033"/>
        <dbReference type="EC" id="3.1.3.18"/>
    </reaction>
</comment>
<reference evidence="6" key="1">
    <citation type="submission" date="2017-04" db="EMBL/GenBank/DDBJ databases">
        <authorList>
            <person name="Varghese N."/>
            <person name="Submissions S."/>
        </authorList>
    </citation>
    <scope>NUCLEOTIDE SEQUENCE [LARGE SCALE GENOMIC DNA]</scope>
    <source>
        <strain evidence="6">DSM 22618</strain>
    </source>
</reference>
<dbReference type="PANTHER" id="PTHR43434:SF1">
    <property type="entry name" value="PHOSPHOGLYCOLATE PHOSPHATASE"/>
    <property type="match status" value="1"/>
</dbReference>
<sequence length="220" mass="24872">MRNLPKKVLITDIDNTLFDWFSMWHDSFSAMMEAVANISGVSQDILLHDAKLVHQKHGTSEYAFLLEELPCLKDLYGTKENILRELAGAISIYRKVRDEKLVLYDGVMGVLCELKNRGVKIYAFSESKEYYSSYRISHLGLDGVLDALYCPEDHEIPAGKLKTNLLVQTKCNLLPGEFKKPNKEILLKILESQNIALESALYVGDSKAKDIKMAIDANID</sequence>
<dbReference type="InterPro" id="IPR023214">
    <property type="entry name" value="HAD_sf"/>
</dbReference>
<dbReference type="AlphaFoldDB" id="A0A1Y6CEQ8"/>
<dbReference type="SFLD" id="SFLDG01129">
    <property type="entry name" value="C1.5:_HAD__Beta-PGM__Phosphata"/>
    <property type="match status" value="1"/>
</dbReference>
<dbReference type="PANTHER" id="PTHR43434">
    <property type="entry name" value="PHOSPHOGLYCOLATE PHOSPHATASE"/>
    <property type="match status" value="1"/>
</dbReference>
<dbReference type="InterPro" id="IPR036412">
    <property type="entry name" value="HAD-like_sf"/>
</dbReference>
<evidence type="ECO:0000313" key="6">
    <source>
        <dbReference type="Proteomes" id="UP000192920"/>
    </source>
</evidence>
<evidence type="ECO:0000256" key="4">
    <source>
        <dbReference type="ARBA" id="ARBA00013078"/>
    </source>
</evidence>
<keyword evidence="6" id="KW-1185">Reference proteome</keyword>
<dbReference type="EMBL" id="FXAG01000044">
    <property type="protein sequence ID" value="SMF59054.1"/>
    <property type="molecule type" value="Genomic_DNA"/>
</dbReference>
<dbReference type="InterPro" id="IPR050155">
    <property type="entry name" value="HAD-like_hydrolase_sf"/>
</dbReference>
<protein>
    <recommendedName>
        <fullName evidence="4">phosphoglycolate phosphatase</fullName>
        <ecNumber evidence="4">3.1.3.18</ecNumber>
    </recommendedName>
</protein>
<gene>
    <name evidence="5" type="ORF">SAMN02745746_04080</name>
</gene>
<dbReference type="SFLD" id="SFLDS00003">
    <property type="entry name" value="Haloacid_Dehalogenase"/>
    <property type="match status" value="1"/>
</dbReference>
<dbReference type="Pfam" id="PF00702">
    <property type="entry name" value="Hydrolase"/>
    <property type="match status" value="1"/>
</dbReference>
<accession>A0A1Y6CEQ8</accession>
<dbReference type="RefSeq" id="WP_085278002.1">
    <property type="nucleotide sequence ID" value="NZ_FXAG01000044.1"/>
</dbReference>
<dbReference type="SUPFAM" id="SSF56784">
    <property type="entry name" value="HAD-like"/>
    <property type="match status" value="1"/>
</dbReference>
<dbReference type="GO" id="GO:0008967">
    <property type="term" value="F:phosphoglycolate phosphatase activity"/>
    <property type="evidence" value="ECO:0007669"/>
    <property type="project" value="UniProtKB-EC"/>
</dbReference>